<comment type="similarity">
    <text evidence="2">Belongs to the glycosyltransferase 32 family.</text>
</comment>
<evidence type="ECO:0000256" key="8">
    <source>
        <dbReference type="SAM" id="Phobius"/>
    </source>
</evidence>
<keyword evidence="3" id="KW-0808">Transferase</keyword>
<organism evidence="9 10">
    <name type="scientific">Apiospora hydei</name>
    <dbReference type="NCBI Taxonomy" id="1337664"/>
    <lineage>
        <taxon>Eukaryota</taxon>
        <taxon>Fungi</taxon>
        <taxon>Dikarya</taxon>
        <taxon>Ascomycota</taxon>
        <taxon>Pezizomycotina</taxon>
        <taxon>Sordariomycetes</taxon>
        <taxon>Xylariomycetidae</taxon>
        <taxon>Amphisphaeriales</taxon>
        <taxon>Apiosporaceae</taxon>
        <taxon>Apiospora</taxon>
    </lineage>
</organism>
<evidence type="ECO:0008006" key="11">
    <source>
        <dbReference type="Google" id="ProtNLM"/>
    </source>
</evidence>
<comment type="caution">
    <text evidence="9">The sequence shown here is derived from an EMBL/GenBank/DDBJ whole genome shotgun (WGS) entry which is preliminary data.</text>
</comment>
<keyword evidence="4 8" id="KW-0812">Transmembrane</keyword>
<evidence type="ECO:0000256" key="3">
    <source>
        <dbReference type="ARBA" id="ARBA00022679"/>
    </source>
</evidence>
<name>A0ABR1XB79_9PEZI</name>
<keyword evidence="10" id="KW-1185">Reference proteome</keyword>
<evidence type="ECO:0000256" key="7">
    <source>
        <dbReference type="SAM" id="MobiDB-lite"/>
    </source>
</evidence>
<evidence type="ECO:0000256" key="2">
    <source>
        <dbReference type="ARBA" id="ARBA00009003"/>
    </source>
</evidence>
<dbReference type="Gene3D" id="3.90.550.20">
    <property type="match status" value="1"/>
</dbReference>
<protein>
    <recommendedName>
        <fullName evidence="11">Mannosyl phosphorylinositol ceramide synthase SUR1</fullName>
    </recommendedName>
</protein>
<dbReference type="PANTHER" id="PTHR32385">
    <property type="entry name" value="MANNOSYL PHOSPHORYLINOSITOL CERAMIDE SYNTHASE"/>
    <property type="match status" value="1"/>
</dbReference>
<dbReference type="SUPFAM" id="SSF53448">
    <property type="entry name" value="Nucleotide-diphospho-sugar transferases"/>
    <property type="match status" value="1"/>
</dbReference>
<gene>
    <name evidence="9" type="ORF">PG997_000651</name>
</gene>
<evidence type="ECO:0000256" key="6">
    <source>
        <dbReference type="ARBA" id="ARBA00023136"/>
    </source>
</evidence>
<reference evidence="9 10" key="1">
    <citation type="submission" date="2023-01" db="EMBL/GenBank/DDBJ databases">
        <title>Analysis of 21 Apiospora genomes using comparative genomics revels a genus with tremendous synthesis potential of carbohydrate active enzymes and secondary metabolites.</title>
        <authorList>
            <person name="Sorensen T."/>
        </authorList>
    </citation>
    <scope>NUCLEOTIDE SEQUENCE [LARGE SCALE GENOMIC DNA]</scope>
    <source>
        <strain evidence="9 10">CBS 114990</strain>
    </source>
</reference>
<keyword evidence="5 8" id="KW-1133">Transmembrane helix</keyword>
<feature type="region of interest" description="Disordered" evidence="7">
    <location>
        <begin position="62"/>
        <end position="85"/>
    </location>
</feature>
<proteinExistence type="inferred from homology"/>
<comment type="subcellular location">
    <subcellularLocation>
        <location evidence="1">Membrane</location>
    </subcellularLocation>
</comment>
<dbReference type="InterPro" id="IPR029044">
    <property type="entry name" value="Nucleotide-diphossugar_trans"/>
</dbReference>
<dbReference type="Pfam" id="PF04488">
    <property type="entry name" value="Gly_transf_sug"/>
    <property type="match status" value="1"/>
</dbReference>
<evidence type="ECO:0000313" key="9">
    <source>
        <dbReference type="EMBL" id="KAK8093966.1"/>
    </source>
</evidence>
<evidence type="ECO:0000256" key="4">
    <source>
        <dbReference type="ARBA" id="ARBA00022692"/>
    </source>
</evidence>
<sequence length="446" mass="50741">MASAPECCPIAAEVFHGTLIMAQMVLVAREVIPLSSPLFSKDSRPVNLSACRRFSAQHQAGQPAAYCRKPKTPPLGYGHHHHHNASHVPSSAAALEASAARLGRGGAREPGPVHHCSTPCVRAALRQARPPCRHRNHPAAGLPAAQCLRRSAPRVPQMIHQIFHNWAEPGNHELPEDWARMRQTCVDKNPGWEFKLWHTEDSRTFIEDNYNWFLSTYDSYKYPIQRVDVMRYFLIRYYGGIYLDLDNGCEESLEALRYFPIWTTDGGLGALSNNIIGGHKEHPWLVMMTDNLIPYHWNWIMPYAIVMYNSGQWYLTAIWEKYHSMLRDDGTIPGFEGRDWKKLHRVLMDGREGADPWVFFNHGGHGGTWGAGDDWLWAWLGIHWMEVVAEVIVAIIFTIVSCVCCVRCVKRRKLRNKGYQKVGAVEELELGERTNGRRSTGNAQQK</sequence>
<accession>A0ABR1XB79</accession>
<dbReference type="PANTHER" id="PTHR32385:SF20">
    <property type="entry name" value="MANNOSYL PHOSPHORYLINOSITOL CERAMIDE SYNTHASE CSH1-RELATED"/>
    <property type="match status" value="1"/>
</dbReference>
<dbReference type="Proteomes" id="UP001433268">
    <property type="component" value="Unassembled WGS sequence"/>
</dbReference>
<dbReference type="EMBL" id="JAQQWN010000002">
    <property type="protein sequence ID" value="KAK8093966.1"/>
    <property type="molecule type" value="Genomic_DNA"/>
</dbReference>
<dbReference type="InterPro" id="IPR007577">
    <property type="entry name" value="GlycoTrfase_DXD_sugar-bd_CS"/>
</dbReference>
<evidence type="ECO:0000313" key="10">
    <source>
        <dbReference type="Proteomes" id="UP001433268"/>
    </source>
</evidence>
<dbReference type="InterPro" id="IPR051706">
    <property type="entry name" value="Glycosyltransferase_domain"/>
</dbReference>
<evidence type="ECO:0000256" key="1">
    <source>
        <dbReference type="ARBA" id="ARBA00004370"/>
    </source>
</evidence>
<dbReference type="RefSeq" id="XP_066674739.1">
    <property type="nucleotide sequence ID" value="XM_066804966.1"/>
</dbReference>
<feature type="transmembrane region" description="Helical" evidence="8">
    <location>
        <begin position="391"/>
        <end position="409"/>
    </location>
</feature>
<evidence type="ECO:0000256" key="5">
    <source>
        <dbReference type="ARBA" id="ARBA00022989"/>
    </source>
</evidence>
<dbReference type="GeneID" id="92038026"/>
<keyword evidence="6 8" id="KW-0472">Membrane</keyword>